<gene>
    <name evidence="1" type="ORF">RND71_018380</name>
</gene>
<protein>
    <submittedName>
        <fullName evidence="1">Uncharacterized protein</fullName>
    </submittedName>
</protein>
<sequence>MGSSTNATKKPVWNKLSSGVVKVCPVTGAVSWPTLSESTKPSEFILDHAKSASIHLITQRLTYNLFMKAVSLSYFQQA</sequence>
<evidence type="ECO:0000313" key="2">
    <source>
        <dbReference type="Proteomes" id="UP001291623"/>
    </source>
</evidence>
<name>A0AAE1S5A6_9SOLA</name>
<comment type="caution">
    <text evidence="1">The sequence shown here is derived from an EMBL/GenBank/DDBJ whole genome shotgun (WGS) entry which is preliminary data.</text>
</comment>
<keyword evidence="2" id="KW-1185">Reference proteome</keyword>
<reference evidence="1" key="1">
    <citation type="submission" date="2023-12" db="EMBL/GenBank/DDBJ databases">
        <title>Genome assembly of Anisodus tanguticus.</title>
        <authorList>
            <person name="Wang Y.-J."/>
        </authorList>
    </citation>
    <scope>NUCLEOTIDE SEQUENCE</scope>
    <source>
        <strain evidence="1">KB-2021</strain>
        <tissue evidence="1">Leaf</tissue>
    </source>
</reference>
<dbReference type="EMBL" id="JAVYJV010000009">
    <property type="protein sequence ID" value="KAK4363139.1"/>
    <property type="molecule type" value="Genomic_DNA"/>
</dbReference>
<evidence type="ECO:0000313" key="1">
    <source>
        <dbReference type="EMBL" id="KAK4363139.1"/>
    </source>
</evidence>
<proteinExistence type="predicted"/>
<organism evidence="1 2">
    <name type="scientific">Anisodus tanguticus</name>
    <dbReference type="NCBI Taxonomy" id="243964"/>
    <lineage>
        <taxon>Eukaryota</taxon>
        <taxon>Viridiplantae</taxon>
        <taxon>Streptophyta</taxon>
        <taxon>Embryophyta</taxon>
        <taxon>Tracheophyta</taxon>
        <taxon>Spermatophyta</taxon>
        <taxon>Magnoliopsida</taxon>
        <taxon>eudicotyledons</taxon>
        <taxon>Gunneridae</taxon>
        <taxon>Pentapetalae</taxon>
        <taxon>asterids</taxon>
        <taxon>lamiids</taxon>
        <taxon>Solanales</taxon>
        <taxon>Solanaceae</taxon>
        <taxon>Solanoideae</taxon>
        <taxon>Hyoscyameae</taxon>
        <taxon>Anisodus</taxon>
    </lineage>
</organism>
<dbReference type="AlphaFoldDB" id="A0AAE1S5A6"/>
<dbReference type="Proteomes" id="UP001291623">
    <property type="component" value="Unassembled WGS sequence"/>
</dbReference>
<accession>A0AAE1S5A6</accession>